<dbReference type="AlphaFoldDB" id="A0A7X5U5P2"/>
<evidence type="ECO:0000313" key="2">
    <source>
        <dbReference type="Proteomes" id="UP000547444"/>
    </source>
</evidence>
<name>A0A7X5U5P2_9MYCO</name>
<comment type="caution">
    <text evidence="1">The sequence shown here is derived from an EMBL/GenBank/DDBJ whole genome shotgun (WGS) entry which is preliminary data.</text>
</comment>
<sequence>MTDDANNQTTELDPIDIVAFLSEPQAIVTERGKRWVQDGILRVRKKADGSAPDLQDGDQVPLPEGVFGVVGGPGQNRVHSMTGEDFGWVRYRIRKGG</sequence>
<dbReference type="EMBL" id="JAANOW010000005">
    <property type="protein sequence ID" value="NIH98902.1"/>
    <property type="molecule type" value="Genomic_DNA"/>
</dbReference>
<gene>
    <name evidence="1" type="ORF">FHU31_005926</name>
</gene>
<protein>
    <submittedName>
        <fullName evidence="1">Uncharacterized protein</fullName>
    </submittedName>
</protein>
<dbReference type="RefSeq" id="WP_167164590.1">
    <property type="nucleotide sequence ID" value="NZ_JAANOW010000005.1"/>
</dbReference>
<organism evidence="1 2">
    <name type="scientific">Mycolicibacterium fluoranthenivorans</name>
    <dbReference type="NCBI Taxonomy" id="258505"/>
    <lineage>
        <taxon>Bacteria</taxon>
        <taxon>Bacillati</taxon>
        <taxon>Actinomycetota</taxon>
        <taxon>Actinomycetes</taxon>
        <taxon>Mycobacteriales</taxon>
        <taxon>Mycobacteriaceae</taxon>
        <taxon>Mycolicibacterium</taxon>
    </lineage>
</organism>
<keyword evidence="2" id="KW-1185">Reference proteome</keyword>
<evidence type="ECO:0000313" key="1">
    <source>
        <dbReference type="EMBL" id="NIH98902.1"/>
    </source>
</evidence>
<dbReference type="Proteomes" id="UP000547444">
    <property type="component" value="Unassembled WGS sequence"/>
</dbReference>
<accession>A0A7X5U5P2</accession>
<reference evidence="1 2" key="1">
    <citation type="submission" date="2020-03" db="EMBL/GenBank/DDBJ databases">
        <title>Sequencing the genomes of 1000 actinobacteria strains.</title>
        <authorList>
            <person name="Klenk H.-P."/>
        </authorList>
    </citation>
    <scope>NUCLEOTIDE SEQUENCE [LARGE SCALE GENOMIC DNA]</scope>
    <source>
        <strain evidence="1 2">DSM 44556</strain>
    </source>
</reference>
<proteinExistence type="predicted"/>